<keyword evidence="2" id="KW-0812">Transmembrane</keyword>
<feature type="domain" description="Fatty acid hydroxylase" evidence="3">
    <location>
        <begin position="56"/>
        <end position="200"/>
    </location>
</feature>
<dbReference type="Proteomes" id="UP000586827">
    <property type="component" value="Unassembled WGS sequence"/>
</dbReference>
<gene>
    <name evidence="4" type="ORF">HLB23_22715</name>
</gene>
<keyword evidence="2" id="KW-1133">Transmembrane helix</keyword>
<evidence type="ECO:0000313" key="4">
    <source>
        <dbReference type="EMBL" id="NNH72638.1"/>
    </source>
</evidence>
<sequence>MTPTSPERRRKLTLSEAFRIFLRQPSPWIIATLFVGALIARVAVGDWQLTDALVPLIMLALFPVVEWIIHVTVLHWRPRHLGRFTIDSLLARKHREHHTRPGDIPLIFIPWQTFLWLIPALVAIALLVFPRPAMGLTFLLILGVLGLNYEWTHYLIHTDYQPTGRIYKAVRRNHRLHHFKNEHYWFTVTSSGTADRILHTYPDPGETPNSPTAKALHSAA</sequence>
<accession>A0A849C4C9</accession>
<dbReference type="GO" id="GO:0005506">
    <property type="term" value="F:iron ion binding"/>
    <property type="evidence" value="ECO:0007669"/>
    <property type="project" value="InterPro"/>
</dbReference>
<keyword evidence="5" id="KW-1185">Reference proteome</keyword>
<protein>
    <submittedName>
        <fullName evidence="4">Sterol desaturase family protein</fullName>
    </submittedName>
</protein>
<keyword evidence="2" id="KW-0472">Membrane</keyword>
<feature type="transmembrane region" description="Helical" evidence="2">
    <location>
        <begin position="20"/>
        <end position="40"/>
    </location>
</feature>
<name>A0A849C4C9_9NOCA</name>
<organism evidence="4 5">
    <name type="scientific">Nocardia uniformis</name>
    <dbReference type="NCBI Taxonomy" id="53432"/>
    <lineage>
        <taxon>Bacteria</taxon>
        <taxon>Bacillati</taxon>
        <taxon>Actinomycetota</taxon>
        <taxon>Actinomycetes</taxon>
        <taxon>Mycobacteriales</taxon>
        <taxon>Nocardiaceae</taxon>
        <taxon>Nocardia</taxon>
    </lineage>
</organism>
<evidence type="ECO:0000256" key="1">
    <source>
        <dbReference type="SAM" id="MobiDB-lite"/>
    </source>
</evidence>
<dbReference type="Pfam" id="PF04116">
    <property type="entry name" value="FA_hydroxylase"/>
    <property type="match status" value="1"/>
</dbReference>
<evidence type="ECO:0000313" key="5">
    <source>
        <dbReference type="Proteomes" id="UP000586827"/>
    </source>
</evidence>
<dbReference type="AlphaFoldDB" id="A0A849C4C9"/>
<proteinExistence type="predicted"/>
<evidence type="ECO:0000256" key="2">
    <source>
        <dbReference type="SAM" id="Phobius"/>
    </source>
</evidence>
<dbReference type="RefSeq" id="WP_067524836.1">
    <property type="nucleotide sequence ID" value="NZ_JABELX010000008.1"/>
</dbReference>
<feature type="transmembrane region" description="Helical" evidence="2">
    <location>
        <begin position="133"/>
        <end position="151"/>
    </location>
</feature>
<dbReference type="GO" id="GO:0008610">
    <property type="term" value="P:lipid biosynthetic process"/>
    <property type="evidence" value="ECO:0007669"/>
    <property type="project" value="InterPro"/>
</dbReference>
<dbReference type="InterPro" id="IPR006694">
    <property type="entry name" value="Fatty_acid_hydroxylase"/>
</dbReference>
<evidence type="ECO:0000259" key="3">
    <source>
        <dbReference type="Pfam" id="PF04116"/>
    </source>
</evidence>
<dbReference type="GO" id="GO:0016491">
    <property type="term" value="F:oxidoreductase activity"/>
    <property type="evidence" value="ECO:0007669"/>
    <property type="project" value="InterPro"/>
</dbReference>
<feature type="transmembrane region" description="Helical" evidence="2">
    <location>
        <begin position="52"/>
        <end position="74"/>
    </location>
</feature>
<comment type="caution">
    <text evidence="4">The sequence shown here is derived from an EMBL/GenBank/DDBJ whole genome shotgun (WGS) entry which is preliminary data.</text>
</comment>
<feature type="region of interest" description="Disordered" evidence="1">
    <location>
        <begin position="201"/>
        <end position="220"/>
    </location>
</feature>
<feature type="transmembrane region" description="Helical" evidence="2">
    <location>
        <begin position="104"/>
        <end position="127"/>
    </location>
</feature>
<reference evidence="4 5" key="1">
    <citation type="submission" date="2020-05" db="EMBL/GenBank/DDBJ databases">
        <title>MicrobeNet Type strains.</title>
        <authorList>
            <person name="Nicholson A.C."/>
        </authorList>
    </citation>
    <scope>NUCLEOTIDE SEQUENCE [LARGE SCALE GENOMIC DNA]</scope>
    <source>
        <strain evidence="4 5">JCM 3224</strain>
    </source>
</reference>
<dbReference type="EMBL" id="JABELX010000008">
    <property type="protein sequence ID" value="NNH72638.1"/>
    <property type="molecule type" value="Genomic_DNA"/>
</dbReference>